<dbReference type="Gene3D" id="2.30.29.30">
    <property type="entry name" value="Pleckstrin-homology domain (PH domain)/Phosphotyrosine-binding domain (PTB)"/>
    <property type="match status" value="1"/>
</dbReference>
<sequence length="249" mass="27769">MDGPTTIMSQELPQHRGTPVHSPDPRVVSNQSMKSSTGLSASSMLESSPSHHGVALKLHVPLFYSVCPEWFQWLLSTRLFRSLMAPQWKERELIVIGNYLYRFTNKSSSIPKGAPLPLTSVNAQLISIEGDEHGIDGLSISLSNLPPGCEGIFSITCSTRKQYFAVSTREEALTWVNSLDENKQETITRLMGHSKVPYPKSWEYFDRLGADLSKSKDRIKIKLDESNARMIESSDYNIGGGPMPQGYYG</sequence>
<organism evidence="2">
    <name type="scientific">Attheya septentrionalis</name>
    <dbReference type="NCBI Taxonomy" id="420275"/>
    <lineage>
        <taxon>Eukaryota</taxon>
        <taxon>Sar</taxon>
        <taxon>Stramenopiles</taxon>
        <taxon>Ochrophyta</taxon>
        <taxon>Bacillariophyta</taxon>
        <taxon>Coscinodiscophyceae</taxon>
        <taxon>Chaetocerotophycidae</taxon>
        <taxon>Chaetocerotales</taxon>
        <taxon>Attheyaceae</taxon>
        <taxon>Attheya</taxon>
    </lineage>
</organism>
<evidence type="ECO:0000256" key="1">
    <source>
        <dbReference type="SAM" id="MobiDB-lite"/>
    </source>
</evidence>
<dbReference type="CDD" id="cd00821">
    <property type="entry name" value="PH"/>
    <property type="match status" value="1"/>
</dbReference>
<evidence type="ECO:0008006" key="3">
    <source>
        <dbReference type="Google" id="ProtNLM"/>
    </source>
</evidence>
<accession>A0A7S2XRG6</accession>
<feature type="compositionally biased region" description="Polar residues" evidence="1">
    <location>
        <begin position="1"/>
        <end position="12"/>
    </location>
</feature>
<dbReference type="AlphaFoldDB" id="A0A7S2XRG6"/>
<dbReference type="EMBL" id="HBHQ01024348">
    <property type="protein sequence ID" value="CAD9824572.1"/>
    <property type="molecule type" value="Transcribed_RNA"/>
</dbReference>
<dbReference type="InterPro" id="IPR011993">
    <property type="entry name" value="PH-like_dom_sf"/>
</dbReference>
<reference evidence="2" key="1">
    <citation type="submission" date="2021-01" db="EMBL/GenBank/DDBJ databases">
        <authorList>
            <person name="Corre E."/>
            <person name="Pelletier E."/>
            <person name="Niang G."/>
            <person name="Scheremetjew M."/>
            <person name="Finn R."/>
            <person name="Kale V."/>
            <person name="Holt S."/>
            <person name="Cochrane G."/>
            <person name="Meng A."/>
            <person name="Brown T."/>
            <person name="Cohen L."/>
        </authorList>
    </citation>
    <scope>NUCLEOTIDE SEQUENCE</scope>
    <source>
        <strain evidence="2">CCMP2084</strain>
    </source>
</reference>
<name>A0A7S2XRG6_9STRA</name>
<gene>
    <name evidence="2" type="ORF">ASEP1449_LOCUS16406</name>
</gene>
<feature type="region of interest" description="Disordered" evidence="1">
    <location>
        <begin position="1"/>
        <end position="33"/>
    </location>
</feature>
<proteinExistence type="predicted"/>
<evidence type="ECO:0000313" key="2">
    <source>
        <dbReference type="EMBL" id="CAD9824572.1"/>
    </source>
</evidence>
<protein>
    <recommendedName>
        <fullName evidence="3">PH domain-containing protein</fullName>
    </recommendedName>
</protein>
<dbReference type="SUPFAM" id="SSF50729">
    <property type="entry name" value="PH domain-like"/>
    <property type="match status" value="1"/>
</dbReference>